<evidence type="ECO:0000313" key="1">
    <source>
        <dbReference type="EMBL" id="KAJ8444830.1"/>
    </source>
</evidence>
<dbReference type="AlphaFoldDB" id="A0A9Q1KJQ5"/>
<protein>
    <submittedName>
        <fullName evidence="1">Uncharacterized protein</fullName>
    </submittedName>
</protein>
<gene>
    <name evidence="1" type="ORF">Cgig2_008887</name>
</gene>
<organism evidence="1 2">
    <name type="scientific">Carnegiea gigantea</name>
    <dbReference type="NCBI Taxonomy" id="171969"/>
    <lineage>
        <taxon>Eukaryota</taxon>
        <taxon>Viridiplantae</taxon>
        <taxon>Streptophyta</taxon>
        <taxon>Embryophyta</taxon>
        <taxon>Tracheophyta</taxon>
        <taxon>Spermatophyta</taxon>
        <taxon>Magnoliopsida</taxon>
        <taxon>eudicotyledons</taxon>
        <taxon>Gunneridae</taxon>
        <taxon>Pentapetalae</taxon>
        <taxon>Caryophyllales</taxon>
        <taxon>Cactineae</taxon>
        <taxon>Cactaceae</taxon>
        <taxon>Cactoideae</taxon>
        <taxon>Echinocereeae</taxon>
        <taxon>Carnegiea</taxon>
    </lineage>
</organism>
<reference evidence="1" key="1">
    <citation type="submission" date="2022-04" db="EMBL/GenBank/DDBJ databases">
        <title>Carnegiea gigantea Genome sequencing and assembly v2.</title>
        <authorList>
            <person name="Copetti D."/>
            <person name="Sanderson M.J."/>
            <person name="Burquez A."/>
            <person name="Wojciechowski M.F."/>
        </authorList>
    </citation>
    <scope>NUCLEOTIDE SEQUENCE</scope>
    <source>
        <strain evidence="1">SGP5-SGP5p</strain>
        <tissue evidence="1">Aerial part</tissue>
    </source>
</reference>
<sequence>MAVVSEARLARTFGKGIMANHVGETFRWHMRRALHPLCPLLEDYRDLCPNFTLPDAEEAAHPFNMPEIVQATFYVMLLNDAVELYLVSRDMAGGLKSTLEGLQYTTFESWLSVSKRALLELSFTLPASSYKGGVELLMEDHLTSLLNIHRERVSVI</sequence>
<keyword evidence="2" id="KW-1185">Reference proteome</keyword>
<dbReference type="EMBL" id="JAKOGI010000085">
    <property type="protein sequence ID" value="KAJ8444830.1"/>
    <property type="molecule type" value="Genomic_DNA"/>
</dbReference>
<dbReference type="Proteomes" id="UP001153076">
    <property type="component" value="Unassembled WGS sequence"/>
</dbReference>
<comment type="caution">
    <text evidence="1">The sequence shown here is derived from an EMBL/GenBank/DDBJ whole genome shotgun (WGS) entry which is preliminary data.</text>
</comment>
<proteinExistence type="predicted"/>
<name>A0A9Q1KJQ5_9CARY</name>
<accession>A0A9Q1KJQ5</accession>
<evidence type="ECO:0000313" key="2">
    <source>
        <dbReference type="Proteomes" id="UP001153076"/>
    </source>
</evidence>